<dbReference type="GO" id="GO:0007015">
    <property type="term" value="P:actin filament organization"/>
    <property type="evidence" value="ECO:0007669"/>
    <property type="project" value="TreeGrafter"/>
</dbReference>
<dbReference type="GO" id="GO:0051694">
    <property type="term" value="P:pointed-end actin filament capping"/>
    <property type="evidence" value="ECO:0007669"/>
    <property type="project" value="InterPro"/>
</dbReference>
<dbReference type="GO" id="GO:0045214">
    <property type="term" value="P:sarcomere organization"/>
    <property type="evidence" value="ECO:0007669"/>
    <property type="project" value="UniProtKB-ARBA"/>
</dbReference>
<dbReference type="AlphaFoldDB" id="A0AB34GX36"/>
<dbReference type="SUPFAM" id="SSF52047">
    <property type="entry name" value="RNI-like"/>
    <property type="match status" value="1"/>
</dbReference>
<keyword evidence="6" id="KW-0206">Cytoskeleton</keyword>
<dbReference type="GO" id="GO:0005865">
    <property type="term" value="C:striated muscle thin filament"/>
    <property type="evidence" value="ECO:0007669"/>
    <property type="project" value="TreeGrafter"/>
</dbReference>
<keyword evidence="4" id="KW-0175">Coiled coil</keyword>
<accession>A0AB34GX36</accession>
<feature type="compositionally biased region" description="Basic and acidic residues" evidence="14">
    <location>
        <begin position="975"/>
        <end position="990"/>
    </location>
</feature>
<evidence type="ECO:0000313" key="16">
    <source>
        <dbReference type="Proteomes" id="UP001159641"/>
    </source>
</evidence>
<name>A0AB34GX36_ESCRO</name>
<evidence type="ECO:0000256" key="11">
    <source>
        <dbReference type="ARBA" id="ARBA00078599"/>
    </source>
</evidence>
<dbReference type="Pfam" id="PF00023">
    <property type="entry name" value="Ank"/>
    <property type="match status" value="1"/>
</dbReference>
<comment type="subunit">
    <text evidence="9">Can bind at least three actin monomers and thereby provides a nucleus for actin filament formation. Interacts (via N-terminus) with tropomyosin alpha (TPM1) (via N-terminus). May also interact with TPM2 (via N-terminus). Interacts with FLII.</text>
</comment>
<keyword evidence="13" id="KW-0040">ANK repeat</keyword>
<evidence type="ECO:0000256" key="10">
    <source>
        <dbReference type="ARBA" id="ARBA00070933"/>
    </source>
</evidence>
<feature type="repeat" description="ANK" evidence="13">
    <location>
        <begin position="205"/>
        <end position="237"/>
    </location>
</feature>
<evidence type="ECO:0000313" key="15">
    <source>
        <dbReference type="EMBL" id="KAJ8783045.1"/>
    </source>
</evidence>
<feature type="repeat" description="ANK" evidence="13">
    <location>
        <begin position="345"/>
        <end position="377"/>
    </location>
</feature>
<dbReference type="InterPro" id="IPR004934">
    <property type="entry name" value="TMOD"/>
</dbReference>
<feature type="compositionally biased region" description="Basic residues" evidence="14">
    <location>
        <begin position="1099"/>
        <end position="1109"/>
    </location>
</feature>
<dbReference type="PROSITE" id="PS50297">
    <property type="entry name" value="ANK_REP_REGION"/>
    <property type="match status" value="4"/>
</dbReference>
<keyword evidence="16" id="KW-1185">Reference proteome</keyword>
<evidence type="ECO:0000256" key="4">
    <source>
        <dbReference type="ARBA" id="ARBA00023054"/>
    </source>
</evidence>
<dbReference type="SUPFAM" id="SSF48403">
    <property type="entry name" value="Ankyrin repeat"/>
    <property type="match status" value="1"/>
</dbReference>
<evidence type="ECO:0000256" key="14">
    <source>
        <dbReference type="SAM" id="MobiDB-lite"/>
    </source>
</evidence>
<feature type="repeat" description="ANK" evidence="13">
    <location>
        <begin position="238"/>
        <end position="270"/>
    </location>
</feature>
<dbReference type="InterPro" id="IPR036770">
    <property type="entry name" value="Ankyrin_rpt-contain_sf"/>
</dbReference>
<evidence type="ECO:0000256" key="1">
    <source>
        <dbReference type="ARBA" id="ARBA00004245"/>
    </source>
</evidence>
<feature type="repeat" description="ANK" evidence="13">
    <location>
        <begin position="172"/>
        <end position="204"/>
    </location>
</feature>
<feature type="compositionally biased region" description="Basic and acidic residues" evidence="14">
    <location>
        <begin position="1116"/>
        <end position="1132"/>
    </location>
</feature>
<dbReference type="GO" id="GO:0003779">
    <property type="term" value="F:actin binding"/>
    <property type="evidence" value="ECO:0007669"/>
    <property type="project" value="UniProtKB-KW"/>
</dbReference>
<sequence>MAFFLKESNQILRPFHFGKRLEDWTVNSICGSVAFADNKNLPLSKLYSVMDANDDSDEDYLTSYDVQLSIQESTEASKTVFYPERFVPLSDQTRKLVEAIKQGCILELQEYVKYKYALDEADEKGWFPLHEAVVQPIRQILEVVLDAVKKGSYDMVSVLLQHHTSLDQPCVKQWSAMHEAAKQGRKDIIALLLNHRGNVHLRDRFGVTPLGVAAEYGHCDVLEHLIHKGGDVLALADDGASVLFEAAGGGNPDCVSLLLEYGGSGNIPNRAGHLPIHRAAYEGHYLALKYLIPVTSKHAIQKSGLTPIHSATDGQNAQCLELLIENGFDVNTLLADHISKSYDDERKTALYFAVCNNDIHCIEVLLAAGADPNLDPLNCLLVAVRANNHEIVRLLLAHGADVNCYFRHVNDTHFPSAIQYALNDEVMLRLLLNNGYQAEMCFDCMHGDIFGNSTVWSEIEEEVLPRWMSCVVKDNPPVEDNLNKKGIHEMNKNGIMRYEHIVTSWANLSVWGPSLVSNNYFSLMLGKAGDPLPKEPQLPKSVKEDNASHLTGLMIRKITLKCFANCKMQACTTTLKRLSQALPAPVANQPTYLLPLPAAGCLECLVHGVPCGSDRAGTMSTFGYRRGLSKYESIDEDELLASLSAEELKELERELEDIEPDHSLPVGMRQKSLTEKTPTGTFSREALMAYWEKESQKLLEKERLGECGKVAEEDKEESEEELIFTESNSEVSEEVYTEEEAEDEEAEEEDDEEEEDSEGEERTTENEKGMNGSVHYGSVSSDSSRPETFKSQIENIHLTNGHSGRNTESPAAIHPCGNPTVIEDALEKVKSNDPDTTEVNLNNIENITSQTLTRFAEALKANTVVKTFSLANTRADDSVATAIAEMLRVNRHITSVNIESNFITGRGILAIMRALQHNPVLAELRFHNQRHIMGSQVEMEIVKLLRDNTTLLRLGYHFELPGPRMSMTSLLTRNMDKQRQKRMQEQKQQEGYEAGANLRTKVWRRGTPGSSPLASPRPSPRSSPKLPKKVQIVRSRPPSPVAPSPPPPPPPPPLPPQRLPPPPPPPPPPPLPEKKLITRNIAEVIKQQESAQRALQNGQKKKKGKKAKKQPNSILKESRNSLRSVQEKKMEDSSQPSTPQRSVHENLMEAIRGSSMRQLKRVSNPRADPGAQT</sequence>
<protein>
    <recommendedName>
        <fullName evidence="10">Leiomodin-2</fullName>
    </recommendedName>
    <alternativeName>
        <fullName evidence="12">Cardiac leiomodin</fullName>
    </alternativeName>
    <alternativeName>
        <fullName evidence="11">Leiomodin</fullName>
    </alternativeName>
</protein>
<evidence type="ECO:0000256" key="13">
    <source>
        <dbReference type="PROSITE-ProRule" id="PRU00023"/>
    </source>
</evidence>
<comment type="similarity">
    <text evidence="2">Belongs to the tropomodulin family.</text>
</comment>
<dbReference type="Gene3D" id="1.25.40.20">
    <property type="entry name" value="Ankyrin repeat-containing domain"/>
    <property type="match status" value="2"/>
</dbReference>
<proteinExistence type="inferred from homology"/>
<dbReference type="Gene3D" id="3.80.10.10">
    <property type="entry name" value="Ribonuclease Inhibitor"/>
    <property type="match status" value="1"/>
</dbReference>
<evidence type="ECO:0000256" key="12">
    <source>
        <dbReference type="ARBA" id="ARBA00082065"/>
    </source>
</evidence>
<dbReference type="InterPro" id="IPR032675">
    <property type="entry name" value="LRR_dom_sf"/>
</dbReference>
<dbReference type="PRINTS" id="PR01415">
    <property type="entry name" value="ANKYRIN"/>
</dbReference>
<dbReference type="PROSITE" id="PS50088">
    <property type="entry name" value="ANK_REPEAT"/>
    <property type="match status" value="6"/>
</dbReference>
<dbReference type="PANTHER" id="PTHR10901">
    <property type="entry name" value="TROPOMODULIN"/>
    <property type="match status" value="1"/>
</dbReference>
<evidence type="ECO:0000256" key="6">
    <source>
        <dbReference type="ARBA" id="ARBA00023212"/>
    </source>
</evidence>
<feature type="repeat" description="ANK" evidence="13">
    <location>
        <begin position="303"/>
        <end position="335"/>
    </location>
</feature>
<evidence type="ECO:0000256" key="5">
    <source>
        <dbReference type="ARBA" id="ARBA00023203"/>
    </source>
</evidence>
<dbReference type="PANTHER" id="PTHR10901:SF12">
    <property type="entry name" value="LEIOMODIN-2"/>
    <property type="match status" value="1"/>
</dbReference>
<dbReference type="SMART" id="SM00248">
    <property type="entry name" value="ANK"/>
    <property type="match status" value="8"/>
</dbReference>
<comment type="caution">
    <text evidence="15">The sequence shown here is derived from an EMBL/GenBank/DDBJ whole genome shotgun (WGS) entry which is preliminary data.</text>
</comment>
<comment type="function">
    <text evidence="8">Mediates nucleation of actin filaments and thereby promotes actin polymerization. Plays a role in the regulation of actin filament length. Required for normal sarcomere organization in the heart, and for normal heart function.</text>
</comment>
<evidence type="ECO:0000256" key="8">
    <source>
        <dbReference type="ARBA" id="ARBA00056797"/>
    </source>
</evidence>
<dbReference type="Proteomes" id="UP001159641">
    <property type="component" value="Unassembled WGS sequence"/>
</dbReference>
<organism evidence="15 16">
    <name type="scientific">Eschrichtius robustus</name>
    <name type="common">California gray whale</name>
    <name type="synonym">Eschrichtius gibbosus</name>
    <dbReference type="NCBI Taxonomy" id="9764"/>
    <lineage>
        <taxon>Eukaryota</taxon>
        <taxon>Metazoa</taxon>
        <taxon>Chordata</taxon>
        <taxon>Craniata</taxon>
        <taxon>Vertebrata</taxon>
        <taxon>Euteleostomi</taxon>
        <taxon>Mammalia</taxon>
        <taxon>Eutheria</taxon>
        <taxon>Laurasiatheria</taxon>
        <taxon>Artiodactyla</taxon>
        <taxon>Whippomorpha</taxon>
        <taxon>Cetacea</taxon>
        <taxon>Mysticeti</taxon>
        <taxon>Eschrichtiidae</taxon>
        <taxon>Eschrichtius</taxon>
    </lineage>
</organism>
<keyword evidence="5" id="KW-0009">Actin-binding</keyword>
<evidence type="ECO:0000256" key="9">
    <source>
        <dbReference type="ARBA" id="ARBA00065916"/>
    </source>
</evidence>
<feature type="repeat" description="ANK" evidence="13">
    <location>
        <begin position="375"/>
        <end position="403"/>
    </location>
</feature>
<dbReference type="Pfam" id="PF12796">
    <property type="entry name" value="Ank_2"/>
    <property type="match status" value="2"/>
</dbReference>
<feature type="compositionally biased region" description="Pro residues" evidence="14">
    <location>
        <begin position="1037"/>
        <end position="1071"/>
    </location>
</feature>
<keyword evidence="3" id="KW-0963">Cytoplasm</keyword>
<dbReference type="GO" id="GO:0031430">
    <property type="term" value="C:M band"/>
    <property type="evidence" value="ECO:0007669"/>
    <property type="project" value="UniProtKB-SubCell"/>
</dbReference>
<evidence type="ECO:0000256" key="3">
    <source>
        <dbReference type="ARBA" id="ARBA00022490"/>
    </source>
</evidence>
<dbReference type="InterPro" id="IPR002110">
    <property type="entry name" value="Ankyrin_rpt"/>
</dbReference>
<feature type="region of interest" description="Disordered" evidence="14">
    <location>
        <begin position="709"/>
        <end position="788"/>
    </location>
</feature>
<dbReference type="Pfam" id="PF13637">
    <property type="entry name" value="Ank_4"/>
    <property type="match status" value="1"/>
</dbReference>
<feature type="compositionally biased region" description="Polar residues" evidence="14">
    <location>
        <begin position="1087"/>
        <end position="1097"/>
    </location>
</feature>
<reference evidence="15 16" key="1">
    <citation type="submission" date="2022-11" db="EMBL/GenBank/DDBJ databases">
        <title>Whole genome sequence of Eschrichtius robustus ER-17-0199.</title>
        <authorList>
            <person name="Bruniche-Olsen A."/>
            <person name="Black A.N."/>
            <person name="Fields C.J."/>
            <person name="Walden K."/>
            <person name="Dewoody J.A."/>
        </authorList>
    </citation>
    <scope>NUCLEOTIDE SEQUENCE [LARGE SCALE GENOMIC DNA]</scope>
    <source>
        <strain evidence="15">ER-17-0199</strain>
        <tissue evidence="15">Blubber</tissue>
    </source>
</reference>
<dbReference type="FunFam" id="3.80.10.10:FF:000132">
    <property type="entry name" value="Leiomodin 2"/>
    <property type="match status" value="1"/>
</dbReference>
<dbReference type="GO" id="GO:0006936">
    <property type="term" value="P:muscle contraction"/>
    <property type="evidence" value="ECO:0007669"/>
    <property type="project" value="TreeGrafter"/>
</dbReference>
<gene>
    <name evidence="15" type="ORF">J1605_009653</name>
</gene>
<comment type="subcellular location">
    <subcellularLocation>
        <location evidence="1">Cytoplasm</location>
        <location evidence="1">Cytoskeleton</location>
    </subcellularLocation>
    <subcellularLocation>
        <location evidence="7">Cytoplasm</location>
        <location evidence="7">Myofibril</location>
        <location evidence="7">Sarcomere</location>
        <location evidence="7">M line</location>
    </subcellularLocation>
</comment>
<feature type="region of interest" description="Disordered" evidence="14">
    <location>
        <begin position="975"/>
        <end position="1173"/>
    </location>
</feature>
<feature type="compositionally biased region" description="Acidic residues" evidence="14">
    <location>
        <begin position="713"/>
        <end position="723"/>
    </location>
</feature>
<dbReference type="GO" id="GO:0005523">
    <property type="term" value="F:tropomyosin binding"/>
    <property type="evidence" value="ECO:0007669"/>
    <property type="project" value="InterPro"/>
</dbReference>
<evidence type="ECO:0000256" key="7">
    <source>
        <dbReference type="ARBA" id="ARBA00037833"/>
    </source>
</evidence>
<dbReference type="Pfam" id="PF03250">
    <property type="entry name" value="Tropomodulin"/>
    <property type="match status" value="1"/>
</dbReference>
<evidence type="ECO:0000256" key="2">
    <source>
        <dbReference type="ARBA" id="ARBA00009345"/>
    </source>
</evidence>
<dbReference type="EMBL" id="JAIQCJ010002089">
    <property type="protein sequence ID" value="KAJ8783045.1"/>
    <property type="molecule type" value="Genomic_DNA"/>
</dbReference>
<feature type="compositionally biased region" description="Low complexity" evidence="14">
    <location>
        <begin position="772"/>
        <end position="783"/>
    </location>
</feature>
<feature type="compositionally biased region" description="Acidic residues" evidence="14">
    <location>
        <begin position="731"/>
        <end position="759"/>
    </location>
</feature>